<name>A0A9Q0FXB4_9ROSI</name>
<proteinExistence type="predicted"/>
<feature type="repeat" description="ANK" evidence="3">
    <location>
        <begin position="119"/>
        <end position="151"/>
    </location>
</feature>
<dbReference type="PANTHER" id="PTHR24203:SF45">
    <property type="entry name" value="ANKYRIN REPEAT DOMAIN 6"/>
    <property type="match status" value="1"/>
</dbReference>
<evidence type="ECO:0000313" key="5">
    <source>
        <dbReference type="Proteomes" id="UP001141552"/>
    </source>
</evidence>
<reference evidence="4" key="2">
    <citation type="journal article" date="2023" name="Plants (Basel)">
        <title>Annotation of the Turnera subulata (Passifloraceae) Draft Genome Reveals the S-Locus Evolved after the Divergence of Turneroideae from Passifloroideae in a Stepwise Manner.</title>
        <authorList>
            <person name="Henning P.M."/>
            <person name="Roalson E.H."/>
            <person name="Mir W."/>
            <person name="McCubbin A.G."/>
            <person name="Shore J.S."/>
        </authorList>
    </citation>
    <scope>NUCLEOTIDE SEQUENCE</scope>
    <source>
        <strain evidence="4">F60SS</strain>
    </source>
</reference>
<keyword evidence="2 3" id="KW-0040">ANK repeat</keyword>
<evidence type="ECO:0000313" key="4">
    <source>
        <dbReference type="EMBL" id="KAJ4839613.1"/>
    </source>
</evidence>
<dbReference type="EMBL" id="JAKUCV010003264">
    <property type="protein sequence ID" value="KAJ4839613.1"/>
    <property type="molecule type" value="Genomic_DNA"/>
</dbReference>
<evidence type="ECO:0000256" key="3">
    <source>
        <dbReference type="PROSITE-ProRule" id="PRU00023"/>
    </source>
</evidence>
<dbReference type="PROSITE" id="PS50088">
    <property type="entry name" value="ANK_REPEAT"/>
    <property type="match status" value="2"/>
</dbReference>
<dbReference type="SMART" id="SM00248">
    <property type="entry name" value="ANK"/>
    <property type="match status" value="3"/>
</dbReference>
<protein>
    <submittedName>
        <fullName evidence="4">Uncharacterized protein</fullName>
    </submittedName>
</protein>
<dbReference type="InterPro" id="IPR002110">
    <property type="entry name" value="Ankyrin_rpt"/>
</dbReference>
<evidence type="ECO:0000256" key="2">
    <source>
        <dbReference type="ARBA" id="ARBA00023043"/>
    </source>
</evidence>
<gene>
    <name evidence="4" type="ORF">Tsubulata_042518</name>
</gene>
<dbReference type="AlphaFoldDB" id="A0A9Q0FXB4"/>
<dbReference type="Pfam" id="PF12796">
    <property type="entry name" value="Ank_2"/>
    <property type="match status" value="1"/>
</dbReference>
<organism evidence="4 5">
    <name type="scientific">Turnera subulata</name>
    <dbReference type="NCBI Taxonomy" id="218843"/>
    <lineage>
        <taxon>Eukaryota</taxon>
        <taxon>Viridiplantae</taxon>
        <taxon>Streptophyta</taxon>
        <taxon>Embryophyta</taxon>
        <taxon>Tracheophyta</taxon>
        <taxon>Spermatophyta</taxon>
        <taxon>Magnoliopsida</taxon>
        <taxon>eudicotyledons</taxon>
        <taxon>Gunneridae</taxon>
        <taxon>Pentapetalae</taxon>
        <taxon>rosids</taxon>
        <taxon>fabids</taxon>
        <taxon>Malpighiales</taxon>
        <taxon>Passifloraceae</taxon>
        <taxon>Turnera</taxon>
    </lineage>
</organism>
<accession>A0A9Q0FXB4</accession>
<feature type="repeat" description="ANK" evidence="3">
    <location>
        <begin position="152"/>
        <end position="184"/>
    </location>
</feature>
<keyword evidence="5" id="KW-1185">Reference proteome</keyword>
<dbReference type="InterPro" id="IPR036770">
    <property type="entry name" value="Ankyrin_rpt-contain_sf"/>
</dbReference>
<dbReference type="PROSITE" id="PS50297">
    <property type="entry name" value="ANK_REP_REGION"/>
    <property type="match status" value="2"/>
</dbReference>
<dbReference type="PANTHER" id="PTHR24203">
    <property type="entry name" value="ANKYRIN REPEAT FAMILY PROTEIN"/>
    <property type="match status" value="1"/>
</dbReference>
<dbReference type="Proteomes" id="UP001141552">
    <property type="component" value="Unassembled WGS sequence"/>
</dbReference>
<dbReference type="Gene3D" id="1.25.40.20">
    <property type="entry name" value="Ankyrin repeat-containing domain"/>
    <property type="match status" value="2"/>
</dbReference>
<dbReference type="OrthoDB" id="539213at2759"/>
<sequence length="211" mass="23033">MLLTLLMGNRHVVRHWIDEGYLPDLVEPIGLGFSKEAAPSVEDSEQDDEEEAHYFNATISSCEQIITRNVLPKELGVHIITTLYDEDEPVIHYSAVVGDVEGLKGFLAFGVHKDDLNSAGATPMHFSCLCGEVKCAQILLEAGATVDALDASNNTPLHYAAAYGRNKCVALLLEYGADATIQNIVGNTPIDVARLNNQHKPLKFLEIDGFL</sequence>
<keyword evidence="1" id="KW-0677">Repeat</keyword>
<comment type="caution">
    <text evidence="4">The sequence shown here is derived from an EMBL/GenBank/DDBJ whole genome shotgun (WGS) entry which is preliminary data.</text>
</comment>
<dbReference type="SUPFAM" id="SSF48403">
    <property type="entry name" value="Ankyrin repeat"/>
    <property type="match status" value="1"/>
</dbReference>
<evidence type="ECO:0000256" key="1">
    <source>
        <dbReference type="ARBA" id="ARBA00022737"/>
    </source>
</evidence>
<reference evidence="4" key="1">
    <citation type="submission" date="2022-02" db="EMBL/GenBank/DDBJ databases">
        <authorList>
            <person name="Henning P.M."/>
            <person name="McCubbin A.G."/>
            <person name="Shore J.S."/>
        </authorList>
    </citation>
    <scope>NUCLEOTIDE SEQUENCE</scope>
    <source>
        <strain evidence="4">F60SS</strain>
        <tissue evidence="4">Leaves</tissue>
    </source>
</reference>